<dbReference type="EMBL" id="JANPWB010000001">
    <property type="protein sequence ID" value="KAJ1218329.1"/>
    <property type="molecule type" value="Genomic_DNA"/>
</dbReference>
<evidence type="ECO:0000313" key="2">
    <source>
        <dbReference type="EMBL" id="KAJ1218329.1"/>
    </source>
</evidence>
<gene>
    <name evidence="2" type="ORF">NDU88_005912</name>
</gene>
<dbReference type="AlphaFoldDB" id="A0AAV7WW27"/>
<comment type="caution">
    <text evidence="2">The sequence shown here is derived from an EMBL/GenBank/DDBJ whole genome shotgun (WGS) entry which is preliminary data.</text>
</comment>
<dbReference type="Proteomes" id="UP001066276">
    <property type="component" value="Chromosome 1_1"/>
</dbReference>
<feature type="compositionally biased region" description="Acidic residues" evidence="1">
    <location>
        <begin position="7"/>
        <end position="16"/>
    </location>
</feature>
<evidence type="ECO:0000313" key="3">
    <source>
        <dbReference type="Proteomes" id="UP001066276"/>
    </source>
</evidence>
<protein>
    <submittedName>
        <fullName evidence="2">Uncharacterized protein</fullName>
    </submittedName>
</protein>
<keyword evidence="3" id="KW-1185">Reference proteome</keyword>
<sequence length="122" mass="13418">MVTTCDGELDPVNEDEGSGRQKGAPGGTTRSCACRRRQKEDERAGRGEEAGREEGEDAGREEKEDAVKKDENETGEQQSMALNWLDERAFVRTKGRAVFSSAMGMEVQQRHLRATGLMVAAK</sequence>
<evidence type="ECO:0000256" key="1">
    <source>
        <dbReference type="SAM" id="MobiDB-lite"/>
    </source>
</evidence>
<name>A0AAV7WW27_PLEWA</name>
<reference evidence="2" key="1">
    <citation type="journal article" date="2022" name="bioRxiv">
        <title>Sequencing and chromosome-scale assembly of the giantPleurodeles waltlgenome.</title>
        <authorList>
            <person name="Brown T."/>
            <person name="Elewa A."/>
            <person name="Iarovenko S."/>
            <person name="Subramanian E."/>
            <person name="Araus A.J."/>
            <person name="Petzold A."/>
            <person name="Susuki M."/>
            <person name="Suzuki K.-i.T."/>
            <person name="Hayashi T."/>
            <person name="Toyoda A."/>
            <person name="Oliveira C."/>
            <person name="Osipova E."/>
            <person name="Leigh N.D."/>
            <person name="Simon A."/>
            <person name="Yun M.H."/>
        </authorList>
    </citation>
    <scope>NUCLEOTIDE SEQUENCE</scope>
    <source>
        <strain evidence="2">20211129_DDA</strain>
        <tissue evidence="2">Liver</tissue>
    </source>
</reference>
<accession>A0AAV7WW27</accession>
<proteinExistence type="predicted"/>
<feature type="compositionally biased region" description="Basic and acidic residues" evidence="1">
    <location>
        <begin position="38"/>
        <end position="72"/>
    </location>
</feature>
<organism evidence="2 3">
    <name type="scientific">Pleurodeles waltl</name>
    <name type="common">Iberian ribbed newt</name>
    <dbReference type="NCBI Taxonomy" id="8319"/>
    <lineage>
        <taxon>Eukaryota</taxon>
        <taxon>Metazoa</taxon>
        <taxon>Chordata</taxon>
        <taxon>Craniata</taxon>
        <taxon>Vertebrata</taxon>
        <taxon>Euteleostomi</taxon>
        <taxon>Amphibia</taxon>
        <taxon>Batrachia</taxon>
        <taxon>Caudata</taxon>
        <taxon>Salamandroidea</taxon>
        <taxon>Salamandridae</taxon>
        <taxon>Pleurodelinae</taxon>
        <taxon>Pleurodeles</taxon>
    </lineage>
</organism>
<feature type="region of interest" description="Disordered" evidence="1">
    <location>
        <begin position="1"/>
        <end position="82"/>
    </location>
</feature>